<dbReference type="InParanoid" id="A0A4Q1BK77"/>
<reference evidence="2 3" key="1">
    <citation type="submission" date="2016-06" db="EMBL/GenBank/DDBJ databases">
        <title>Evolution of pathogenesis and genome organization in the Tremellales.</title>
        <authorList>
            <person name="Cuomo C."/>
            <person name="Litvintseva A."/>
            <person name="Heitman J."/>
            <person name="Chen Y."/>
            <person name="Sun S."/>
            <person name="Springer D."/>
            <person name="Dromer F."/>
            <person name="Young S."/>
            <person name="Zeng Q."/>
            <person name="Chapman S."/>
            <person name="Gujja S."/>
            <person name="Saif S."/>
            <person name="Birren B."/>
        </authorList>
    </citation>
    <scope>NUCLEOTIDE SEQUENCE [LARGE SCALE GENOMIC DNA]</scope>
    <source>
        <strain evidence="2 3">ATCC 28783</strain>
    </source>
</reference>
<protein>
    <submittedName>
        <fullName evidence="2">Uncharacterized protein</fullName>
    </submittedName>
</protein>
<feature type="compositionally biased region" description="Pro residues" evidence="1">
    <location>
        <begin position="109"/>
        <end position="120"/>
    </location>
</feature>
<accession>A0A4Q1BK77</accession>
<feature type="compositionally biased region" description="Polar residues" evidence="1">
    <location>
        <begin position="79"/>
        <end position="89"/>
    </location>
</feature>
<comment type="caution">
    <text evidence="2">The sequence shown here is derived from an EMBL/GenBank/DDBJ whole genome shotgun (WGS) entry which is preliminary data.</text>
</comment>
<organism evidence="2 3">
    <name type="scientific">Tremella mesenterica</name>
    <name type="common">Jelly fungus</name>
    <dbReference type="NCBI Taxonomy" id="5217"/>
    <lineage>
        <taxon>Eukaryota</taxon>
        <taxon>Fungi</taxon>
        <taxon>Dikarya</taxon>
        <taxon>Basidiomycota</taxon>
        <taxon>Agaricomycotina</taxon>
        <taxon>Tremellomycetes</taxon>
        <taxon>Tremellales</taxon>
        <taxon>Tremellaceae</taxon>
        <taxon>Tremella</taxon>
    </lineage>
</organism>
<sequence>MPLLLGLDHENTSKPQVHRHMCESNGERVAFVNTVIDANQKGTYQLIYLRSFHGLYLSNQPLSIRDPHLRRNRLASARKATQNPSATQIDLTKDKDDNDDLVPVENPFFSPPSPTLPPSPKRGVKSNPLQLSNDVSHTGRLHTLSEKFLGTKKKSRPCPFCGSRAHGAKKCKTGSEIQERDKDRYNREMAAWKVGETTWTEGSVMGTGAALEKRLLGLQKTVSDLATDIKDRDERETARISQEKGKKRS</sequence>
<dbReference type="VEuPathDB" id="FungiDB:TREMEDRAFT_64465"/>
<evidence type="ECO:0000313" key="2">
    <source>
        <dbReference type="EMBL" id="RXK38144.1"/>
    </source>
</evidence>
<dbReference type="AlphaFoldDB" id="A0A4Q1BK77"/>
<gene>
    <name evidence="2" type="ORF">M231_04605</name>
</gene>
<feature type="region of interest" description="Disordered" evidence="1">
    <location>
        <begin position="230"/>
        <end position="249"/>
    </location>
</feature>
<feature type="region of interest" description="Disordered" evidence="1">
    <location>
        <begin position="76"/>
        <end position="134"/>
    </location>
</feature>
<keyword evidence="3" id="KW-1185">Reference proteome</keyword>
<dbReference type="Proteomes" id="UP000289152">
    <property type="component" value="Unassembled WGS sequence"/>
</dbReference>
<dbReference type="EMBL" id="SDIL01000053">
    <property type="protein sequence ID" value="RXK38144.1"/>
    <property type="molecule type" value="Genomic_DNA"/>
</dbReference>
<evidence type="ECO:0000256" key="1">
    <source>
        <dbReference type="SAM" id="MobiDB-lite"/>
    </source>
</evidence>
<name>A0A4Q1BK77_TREME</name>
<proteinExistence type="predicted"/>
<evidence type="ECO:0000313" key="3">
    <source>
        <dbReference type="Proteomes" id="UP000289152"/>
    </source>
</evidence>